<evidence type="ECO:0000313" key="6">
    <source>
        <dbReference type="EMBL" id="TQQ78735.1"/>
    </source>
</evidence>
<evidence type="ECO:0000256" key="2">
    <source>
        <dbReference type="ARBA" id="ARBA00022692"/>
    </source>
</evidence>
<dbReference type="InterPro" id="IPR002781">
    <property type="entry name" value="TM_pro_TauE-like"/>
</dbReference>
<keyword evidence="7" id="KW-1185">Reference proteome</keyword>
<proteinExistence type="inferred from homology"/>
<keyword evidence="2 5" id="KW-0812">Transmembrane</keyword>
<evidence type="ECO:0000256" key="5">
    <source>
        <dbReference type="RuleBase" id="RU363041"/>
    </source>
</evidence>
<dbReference type="EMBL" id="RKLU01000008">
    <property type="protein sequence ID" value="TQQ78735.1"/>
    <property type="molecule type" value="Genomic_DNA"/>
</dbReference>
<reference evidence="6" key="1">
    <citation type="submission" date="2019-02" db="EMBL/GenBank/DDBJ databases">
        <title>Halonotius sp. a new haloarchaeum isolated from saline soil.</title>
        <authorList>
            <person name="Duran-Viseras A."/>
            <person name="Sanchez-Porro C."/>
            <person name="Ventosa A."/>
        </authorList>
    </citation>
    <scope>NUCLEOTIDE SEQUENCE</scope>
    <source>
        <strain evidence="6">F15B</strain>
    </source>
</reference>
<sequence>MGLFELSIPLIVLFVMFGLTVGILFGFFGMGGSFFVTPSLLVLGHSAPTAVGTGLAFVFWTSLTATVTHRDLDHIDYRIGLLLIAGMTTGIEIGRRVLLLLVDIGLADIVVSVLYVVLLAAVGVFVIQDGRQPAIENESTVVNQSTVTSYLEQVSIPPMLSFDTGVKISVWIILLIAVVIGSLSGFLGVGGGFLMVPALMYGLTMPGAVAVGTDIFQITISSAYGSFVYGQRGSIHFAMLLPLLVGSTVGTRIGARLTDHLDDAELKTAFGVMLLIGSISVASKTVSHTYDIELLHNLSLMLLLGGALVMSVIIVILGFENIREEQLLAKQ</sequence>
<feature type="transmembrane region" description="Helical" evidence="5">
    <location>
        <begin position="40"/>
        <end position="63"/>
    </location>
</feature>
<gene>
    <name evidence="6" type="ORF">EGH24_12875</name>
</gene>
<dbReference type="PANTHER" id="PTHR43483">
    <property type="entry name" value="MEMBRANE TRANSPORTER PROTEIN HI_0806-RELATED"/>
    <property type="match status" value="1"/>
</dbReference>
<dbReference type="PANTHER" id="PTHR43483:SF3">
    <property type="entry name" value="MEMBRANE TRANSPORTER PROTEIN HI_0806-RELATED"/>
    <property type="match status" value="1"/>
</dbReference>
<organism evidence="6 7">
    <name type="scientific">Halonotius terrestris</name>
    <dbReference type="NCBI Taxonomy" id="2487750"/>
    <lineage>
        <taxon>Archaea</taxon>
        <taxon>Methanobacteriati</taxon>
        <taxon>Methanobacteriota</taxon>
        <taxon>Stenosarchaea group</taxon>
        <taxon>Halobacteria</taxon>
        <taxon>Halobacteriales</taxon>
        <taxon>Haloferacaceae</taxon>
        <taxon>Halonotius</taxon>
    </lineage>
</organism>
<evidence type="ECO:0000256" key="1">
    <source>
        <dbReference type="ARBA" id="ARBA00004141"/>
    </source>
</evidence>
<feature type="transmembrane region" description="Helical" evidence="5">
    <location>
        <begin position="6"/>
        <end position="28"/>
    </location>
</feature>
<dbReference type="GO" id="GO:0005886">
    <property type="term" value="C:plasma membrane"/>
    <property type="evidence" value="ECO:0007669"/>
    <property type="project" value="UniProtKB-SubCell"/>
</dbReference>
<feature type="transmembrane region" description="Helical" evidence="5">
    <location>
        <begin position="298"/>
        <end position="319"/>
    </location>
</feature>
<keyword evidence="5" id="KW-1003">Cell membrane</keyword>
<feature type="transmembrane region" description="Helical" evidence="5">
    <location>
        <begin position="168"/>
        <end position="196"/>
    </location>
</feature>
<feature type="transmembrane region" description="Helical" evidence="5">
    <location>
        <begin position="208"/>
        <end position="229"/>
    </location>
</feature>
<feature type="transmembrane region" description="Helical" evidence="5">
    <location>
        <begin position="75"/>
        <end position="94"/>
    </location>
</feature>
<evidence type="ECO:0000256" key="3">
    <source>
        <dbReference type="ARBA" id="ARBA00022989"/>
    </source>
</evidence>
<evidence type="ECO:0000256" key="4">
    <source>
        <dbReference type="ARBA" id="ARBA00023136"/>
    </source>
</evidence>
<evidence type="ECO:0000313" key="7">
    <source>
        <dbReference type="Proteomes" id="UP000705823"/>
    </source>
</evidence>
<dbReference type="Proteomes" id="UP000705823">
    <property type="component" value="Unassembled WGS sequence"/>
</dbReference>
<accession>A0A8J8PAW9</accession>
<dbReference type="OrthoDB" id="203751at2157"/>
<dbReference type="AlphaFoldDB" id="A0A8J8PAW9"/>
<feature type="transmembrane region" description="Helical" evidence="5">
    <location>
        <begin position="266"/>
        <end position="286"/>
    </location>
</feature>
<comment type="similarity">
    <text evidence="5">Belongs to the 4-toluene sulfonate uptake permease (TSUP) (TC 2.A.102) family.</text>
</comment>
<dbReference type="Pfam" id="PF01925">
    <property type="entry name" value="TauE"/>
    <property type="match status" value="1"/>
</dbReference>
<comment type="caution">
    <text evidence="6">The sequence shown here is derived from an EMBL/GenBank/DDBJ whole genome shotgun (WGS) entry which is preliminary data.</text>
</comment>
<feature type="transmembrane region" description="Helical" evidence="5">
    <location>
        <begin position="235"/>
        <end position="254"/>
    </location>
</feature>
<feature type="transmembrane region" description="Helical" evidence="5">
    <location>
        <begin position="106"/>
        <end position="127"/>
    </location>
</feature>
<name>A0A8J8PAW9_9EURY</name>
<dbReference type="RefSeq" id="WP_142980545.1">
    <property type="nucleotide sequence ID" value="NZ_RKLU01000008.1"/>
</dbReference>
<keyword evidence="4 5" id="KW-0472">Membrane</keyword>
<comment type="subcellular location">
    <subcellularLocation>
        <location evidence="5">Cell membrane</location>
        <topology evidence="5">Multi-pass membrane protein</topology>
    </subcellularLocation>
    <subcellularLocation>
        <location evidence="1">Membrane</location>
        <topology evidence="1">Multi-pass membrane protein</topology>
    </subcellularLocation>
</comment>
<keyword evidence="3 5" id="KW-1133">Transmembrane helix</keyword>
<protein>
    <recommendedName>
        <fullName evidence="5">Probable membrane transporter protein</fullName>
    </recommendedName>
</protein>